<dbReference type="Pfam" id="PF08142">
    <property type="entry name" value="AARP2CN"/>
    <property type="match status" value="1"/>
</dbReference>
<dbReference type="InterPro" id="IPR027417">
    <property type="entry name" value="P-loop_NTPase"/>
</dbReference>
<dbReference type="SUPFAM" id="SSF52540">
    <property type="entry name" value="P-loop containing nucleoside triphosphate hydrolases"/>
    <property type="match status" value="1"/>
</dbReference>
<evidence type="ECO:0000259" key="3">
    <source>
        <dbReference type="SMART" id="SM01362"/>
    </source>
</evidence>
<feature type="domain" description="Ribosome biogenesis protein BMS1/TSR1 C-terminal" evidence="3">
    <location>
        <begin position="188"/>
        <end position="493"/>
    </location>
</feature>
<protein>
    <submittedName>
        <fullName evidence="4">Uncharacterized protein</fullName>
    </submittedName>
</protein>
<dbReference type="GO" id="GO:0005525">
    <property type="term" value="F:GTP binding"/>
    <property type="evidence" value="ECO:0007669"/>
    <property type="project" value="TreeGrafter"/>
</dbReference>
<accession>A0AA41S2D2</accession>
<reference evidence="4" key="1">
    <citation type="submission" date="2022-03" db="EMBL/GenBank/DDBJ databases">
        <title>A functionally conserved STORR gene fusion in Papaver species that diverged 16.8 million years ago.</title>
        <authorList>
            <person name="Catania T."/>
        </authorList>
    </citation>
    <scope>NUCLEOTIDE SEQUENCE</scope>
    <source>
        <strain evidence="4">S-191538</strain>
    </source>
</reference>
<dbReference type="GO" id="GO:0003924">
    <property type="term" value="F:GTPase activity"/>
    <property type="evidence" value="ECO:0007669"/>
    <property type="project" value="TreeGrafter"/>
</dbReference>
<dbReference type="PANTHER" id="PTHR12858">
    <property type="entry name" value="RIBOSOME BIOGENESIS PROTEIN"/>
    <property type="match status" value="1"/>
</dbReference>
<name>A0AA41S2D2_PAPNU</name>
<evidence type="ECO:0000313" key="4">
    <source>
        <dbReference type="EMBL" id="MCL7027445.1"/>
    </source>
</evidence>
<dbReference type="GO" id="GO:0005634">
    <property type="term" value="C:nucleus"/>
    <property type="evidence" value="ECO:0007669"/>
    <property type="project" value="InterPro"/>
</dbReference>
<keyword evidence="5" id="KW-1185">Reference proteome</keyword>
<dbReference type="Pfam" id="PF04950">
    <property type="entry name" value="RIBIOP_C"/>
    <property type="match status" value="1"/>
</dbReference>
<dbReference type="EMBL" id="JAJJMA010068402">
    <property type="protein sequence ID" value="MCL7027445.1"/>
    <property type="molecule type" value="Genomic_DNA"/>
</dbReference>
<evidence type="ECO:0000259" key="2">
    <source>
        <dbReference type="SMART" id="SM00785"/>
    </source>
</evidence>
<dbReference type="InterPro" id="IPR012948">
    <property type="entry name" value="AARP2CN"/>
</dbReference>
<dbReference type="SMART" id="SM00785">
    <property type="entry name" value="AARP2CN"/>
    <property type="match status" value="1"/>
</dbReference>
<dbReference type="AlphaFoldDB" id="A0AA41S2D2"/>
<dbReference type="Proteomes" id="UP001177140">
    <property type="component" value="Unassembled WGS sequence"/>
</dbReference>
<feature type="domain" description="AARP2CN" evidence="2">
    <location>
        <begin position="196"/>
        <end position="281"/>
    </location>
</feature>
<feature type="region of interest" description="Disordered" evidence="1">
    <location>
        <begin position="544"/>
        <end position="570"/>
    </location>
</feature>
<dbReference type="GO" id="GO:0000479">
    <property type="term" value="P:endonucleolytic cleavage of tricistronic rRNA transcript (SSU-rRNA, 5.8S rRNA, LSU-rRNA)"/>
    <property type="evidence" value="ECO:0007669"/>
    <property type="project" value="TreeGrafter"/>
</dbReference>
<comment type="caution">
    <text evidence="4">The sequence shown here is derived from an EMBL/GenBank/DDBJ whole genome shotgun (WGS) entry which is preliminary data.</text>
</comment>
<dbReference type="GO" id="GO:0000462">
    <property type="term" value="P:maturation of SSU-rRNA from tricistronic rRNA transcript (SSU-rRNA, 5.8S rRNA, LSU-rRNA)"/>
    <property type="evidence" value="ECO:0007669"/>
    <property type="project" value="TreeGrafter"/>
</dbReference>
<evidence type="ECO:0000313" key="5">
    <source>
        <dbReference type="Proteomes" id="UP001177140"/>
    </source>
</evidence>
<dbReference type="InterPro" id="IPR007034">
    <property type="entry name" value="BMS1_TSR1_C"/>
</dbReference>
<dbReference type="PANTHER" id="PTHR12858:SF2">
    <property type="entry name" value="RIBOSOME BIOGENESIS PROTEIN BMS1 HOMOLOG"/>
    <property type="match status" value="1"/>
</dbReference>
<dbReference type="Gene3D" id="3.40.50.300">
    <property type="entry name" value="P-loop containing nucleotide triphosphate hydrolases"/>
    <property type="match status" value="1"/>
</dbReference>
<evidence type="ECO:0000256" key="1">
    <source>
        <dbReference type="SAM" id="MobiDB-lite"/>
    </source>
</evidence>
<dbReference type="SMART" id="SM01362">
    <property type="entry name" value="DUF663"/>
    <property type="match status" value="1"/>
</dbReference>
<gene>
    <name evidence="4" type="ORF">MKW94_018963</name>
</gene>
<dbReference type="InterPro" id="IPR039761">
    <property type="entry name" value="Bms1/Tsr1"/>
</dbReference>
<proteinExistence type="predicted"/>
<dbReference type="GO" id="GO:0034511">
    <property type="term" value="F:U3 snoRNA binding"/>
    <property type="evidence" value="ECO:0007669"/>
    <property type="project" value="TreeGrafter"/>
</dbReference>
<sequence length="615" mass="71007">MDFGPFSSYNQEEDRIIEPGLTHVTVYKTNNNKKKKNKKKKEKKKVIRLPAQTTDYKKEPIIDPAIQDEGELPPYLIVVHGPPKVITNNRRRIQFVECPNNVNGMIDAAKYADAVIFLIDTRFGFEMETFEFLNILKVHGIMKIMGVLTYLDGFKNPQILAKTKQNLKDHFHSEICEAAEVFCLPFLNNEMYSMQEIRELASFISDMDFHRLSWRATQPYVLVKHFEDVTPQDMQKDSKCNRNIVLEGYLRGCNVKRGTKVHIAGVGDFRLFGIASSSDPFPLLDTREERFEMEGLRTGTYLKLEIRGVPSEMVENLYRPILVGFIGDEEKAGYMQVTLMRHSWHSKLLKTKDPIIVSIGWRRYQTKPTYMEYYHGRLEMLSYTPKDEQCIAMFWGPLAPPSTGVVVVQNMADHEAPFRVLATGAVHDNNQAAKVLKQLLRTSFNICKKTAPTKSGLRKKIKKAADKELDGLKLRKHTSRDRDMTFTWVWKQVKVPRVYQPLMTALKPRDRIWRYRGPADGMSELPESVKKRFENMRAKGVPELTKDEKERTLKRLEEENADVSRDDQGVGYRKPLERRRAVIVVEGEPKARPFEFEARAFFGSEGLVTASHISF</sequence>
<dbReference type="GO" id="GO:0030686">
    <property type="term" value="C:90S preribosome"/>
    <property type="evidence" value="ECO:0007669"/>
    <property type="project" value="TreeGrafter"/>
</dbReference>
<organism evidence="4 5">
    <name type="scientific">Papaver nudicaule</name>
    <name type="common">Iceland poppy</name>
    <dbReference type="NCBI Taxonomy" id="74823"/>
    <lineage>
        <taxon>Eukaryota</taxon>
        <taxon>Viridiplantae</taxon>
        <taxon>Streptophyta</taxon>
        <taxon>Embryophyta</taxon>
        <taxon>Tracheophyta</taxon>
        <taxon>Spermatophyta</taxon>
        <taxon>Magnoliopsida</taxon>
        <taxon>Ranunculales</taxon>
        <taxon>Papaveraceae</taxon>
        <taxon>Papaveroideae</taxon>
        <taxon>Papaver</taxon>
    </lineage>
</organism>